<keyword evidence="1" id="KW-1133">Transmembrane helix</keyword>
<dbReference type="RefSeq" id="WP_349138977.1">
    <property type="nucleotide sequence ID" value="NZ_JBBMFT010000001.1"/>
</dbReference>
<feature type="transmembrane region" description="Helical" evidence="1">
    <location>
        <begin position="200"/>
        <end position="226"/>
    </location>
</feature>
<keyword evidence="1" id="KW-0812">Transmembrane</keyword>
<accession>A0ABV1EL12</accession>
<feature type="transmembrane region" description="Helical" evidence="1">
    <location>
        <begin position="7"/>
        <end position="27"/>
    </location>
</feature>
<dbReference type="EMBL" id="JBBMFT010000001">
    <property type="protein sequence ID" value="MEQ2455279.1"/>
    <property type="molecule type" value="Genomic_DNA"/>
</dbReference>
<reference evidence="2 3" key="1">
    <citation type="submission" date="2024-03" db="EMBL/GenBank/DDBJ databases">
        <title>Human intestinal bacterial collection.</title>
        <authorList>
            <person name="Pauvert C."/>
            <person name="Hitch T.C.A."/>
            <person name="Clavel T."/>
        </authorList>
    </citation>
    <scope>NUCLEOTIDE SEQUENCE [LARGE SCALE GENOMIC DNA]</scope>
    <source>
        <strain evidence="2 3">CLA-AP-H34</strain>
    </source>
</reference>
<dbReference type="InterPro" id="IPR012507">
    <property type="entry name" value="YibE_F"/>
</dbReference>
<keyword evidence="3" id="KW-1185">Reference proteome</keyword>
<organism evidence="2 3">
    <name type="scientific">Flavonifractor hominis</name>
    <dbReference type="NCBI Taxonomy" id="3133178"/>
    <lineage>
        <taxon>Bacteria</taxon>
        <taxon>Bacillati</taxon>
        <taxon>Bacillota</taxon>
        <taxon>Clostridia</taxon>
        <taxon>Eubacteriales</taxon>
        <taxon>Oscillospiraceae</taxon>
        <taxon>Flavonifractor</taxon>
    </lineage>
</organism>
<feature type="transmembrane region" description="Helical" evidence="1">
    <location>
        <begin position="347"/>
        <end position="369"/>
    </location>
</feature>
<gene>
    <name evidence="2" type="ORF">WMO45_01995</name>
</gene>
<feature type="transmembrane region" description="Helical" evidence="1">
    <location>
        <begin position="246"/>
        <end position="265"/>
    </location>
</feature>
<dbReference type="Pfam" id="PF07907">
    <property type="entry name" value="YibE_F"/>
    <property type="match status" value="1"/>
</dbReference>
<dbReference type="PANTHER" id="PTHR41771:SF1">
    <property type="entry name" value="MEMBRANE PROTEIN"/>
    <property type="match status" value="1"/>
</dbReference>
<feature type="transmembrane region" description="Helical" evidence="1">
    <location>
        <begin position="174"/>
        <end position="193"/>
    </location>
</feature>
<sequence>MNIKKGLVRWGIPLLVLAMFLLFTFYINQIDRVELVNRDGQTFEKGVVTQILQDNLQPDGSRVGEQRVLVEMTTGVRAGQELETTSSSGFLFGAGCTVGMHVVVMQSVAGDSTITSIYSQDREWVIYAFAAAYLLVLCLVGGKQGVKGALGLVFTFFCILFVYLPLVYRGWSPFWVAVFICVVTTLVTMYLIGGPTMKTLVATGGTVAGVVIAGLSATLFSMATGITGWNVSDIESLLTLSTTSGVQVGGLLFSGLLISSLGAVMDVAMSIGSSIAEIHAQNPELSRKELFRAGMHVGRDMMGTDSNTLILAFAGGSISMLVLDYAYNLPYRQIINSNNIGIAIMQGLSGSFGIVLAVPVTVALAVFLYTRHTASPTEND</sequence>
<keyword evidence="1" id="KW-0472">Membrane</keyword>
<dbReference type="PANTHER" id="PTHR41771">
    <property type="entry name" value="MEMBRANE PROTEIN-RELATED"/>
    <property type="match status" value="1"/>
</dbReference>
<protein>
    <submittedName>
        <fullName evidence="2">YibE/F family protein</fullName>
    </submittedName>
</protein>
<proteinExistence type="predicted"/>
<feature type="transmembrane region" description="Helical" evidence="1">
    <location>
        <begin position="124"/>
        <end position="142"/>
    </location>
</feature>
<evidence type="ECO:0000313" key="3">
    <source>
        <dbReference type="Proteomes" id="UP001440599"/>
    </source>
</evidence>
<feature type="transmembrane region" description="Helical" evidence="1">
    <location>
        <begin position="149"/>
        <end position="168"/>
    </location>
</feature>
<evidence type="ECO:0000313" key="2">
    <source>
        <dbReference type="EMBL" id="MEQ2455279.1"/>
    </source>
</evidence>
<name>A0ABV1EL12_9FIRM</name>
<evidence type="ECO:0000256" key="1">
    <source>
        <dbReference type="SAM" id="Phobius"/>
    </source>
</evidence>
<feature type="transmembrane region" description="Helical" evidence="1">
    <location>
        <begin position="309"/>
        <end position="327"/>
    </location>
</feature>
<dbReference type="Proteomes" id="UP001440599">
    <property type="component" value="Unassembled WGS sequence"/>
</dbReference>
<comment type="caution">
    <text evidence="2">The sequence shown here is derived from an EMBL/GenBank/DDBJ whole genome shotgun (WGS) entry which is preliminary data.</text>
</comment>